<protein>
    <submittedName>
        <fullName evidence="6">Fibrous sheath-interacting protein 1</fullName>
    </submittedName>
</protein>
<reference evidence="6" key="1">
    <citation type="submission" date="2017-02" db="UniProtKB">
        <authorList>
            <consortium name="WormBaseParasite"/>
        </authorList>
    </citation>
    <scope>IDENTIFICATION</scope>
</reference>
<reference evidence="3 5" key="3">
    <citation type="submission" date="2019-07" db="EMBL/GenBank/DDBJ databases">
        <authorList>
            <person name="Jastrzebski P J."/>
            <person name="Paukszto L."/>
            <person name="Jastrzebski P J."/>
        </authorList>
    </citation>
    <scope>NUCLEOTIDE SEQUENCE [LARGE SCALE GENOMIC DNA]</scope>
    <source>
        <strain evidence="3 5">WMS-il1</strain>
    </source>
</reference>
<evidence type="ECO:0000313" key="5">
    <source>
        <dbReference type="Proteomes" id="UP000321570"/>
    </source>
</evidence>
<dbReference type="Proteomes" id="UP000274504">
    <property type="component" value="Unassembled WGS sequence"/>
</dbReference>
<evidence type="ECO:0000313" key="3">
    <source>
        <dbReference type="EMBL" id="VUZ52748.1"/>
    </source>
</evidence>
<evidence type="ECO:0000256" key="1">
    <source>
        <dbReference type="SAM" id="MobiDB-lite"/>
    </source>
</evidence>
<dbReference type="EMBL" id="CABIJS010000521">
    <property type="protein sequence ID" value="VUZ52748.1"/>
    <property type="molecule type" value="Genomic_DNA"/>
</dbReference>
<dbReference type="OrthoDB" id="6260397at2759"/>
<sequence length="171" mass="18921">MGNEISYQDKHYPVLAFEVPSRHSQTVESLPDSLPYCTQHEGYIRRQESLPSEADYTDSSENSIVSRRRQFPGNNNWLRTIPGSCGTPSSEKGSLLDALVKKIGGGTNQNSSSDEDQTGGTRDLSSAASLQDSACEILESSQQMTEEEKAKIKNVLDRVKQIETHEAKRIS</sequence>
<dbReference type="EMBL" id="UYSG01000860">
    <property type="protein sequence ID" value="VDL26813.1"/>
    <property type="molecule type" value="Genomic_DNA"/>
</dbReference>
<organism evidence="6">
    <name type="scientific">Hymenolepis diminuta</name>
    <name type="common">Rat tapeworm</name>
    <dbReference type="NCBI Taxonomy" id="6216"/>
    <lineage>
        <taxon>Eukaryota</taxon>
        <taxon>Metazoa</taxon>
        <taxon>Spiralia</taxon>
        <taxon>Lophotrochozoa</taxon>
        <taxon>Platyhelminthes</taxon>
        <taxon>Cestoda</taxon>
        <taxon>Eucestoda</taxon>
        <taxon>Cyclophyllidea</taxon>
        <taxon>Hymenolepididae</taxon>
        <taxon>Hymenolepis</taxon>
    </lineage>
</organism>
<keyword evidence="5" id="KW-1185">Reference proteome</keyword>
<evidence type="ECO:0000313" key="4">
    <source>
        <dbReference type="Proteomes" id="UP000274504"/>
    </source>
</evidence>
<name>A0A0R3SE79_HYMDI</name>
<feature type="region of interest" description="Disordered" evidence="1">
    <location>
        <begin position="48"/>
        <end position="75"/>
    </location>
</feature>
<evidence type="ECO:0000313" key="6">
    <source>
        <dbReference type="WBParaSite" id="HDID_0000305601-mRNA-1"/>
    </source>
</evidence>
<proteinExistence type="predicted"/>
<feature type="region of interest" description="Disordered" evidence="1">
    <location>
        <begin position="102"/>
        <end position="131"/>
    </location>
</feature>
<accession>A0A0R3SE79</accession>
<gene>
    <name evidence="2" type="ORF">HDID_LOCUS3054</name>
    <name evidence="3" type="ORF">WMSIL1_LOCUS11138</name>
</gene>
<reference evidence="2 4" key="2">
    <citation type="submission" date="2018-11" db="EMBL/GenBank/DDBJ databases">
        <authorList>
            <consortium name="Pathogen Informatics"/>
        </authorList>
    </citation>
    <scope>NUCLEOTIDE SEQUENCE [LARGE SCALE GENOMIC DNA]</scope>
</reference>
<evidence type="ECO:0000313" key="2">
    <source>
        <dbReference type="EMBL" id="VDL26813.1"/>
    </source>
</evidence>
<dbReference type="AlphaFoldDB" id="A0A0R3SE79"/>
<dbReference type="Proteomes" id="UP000321570">
    <property type="component" value="Unassembled WGS sequence"/>
</dbReference>
<dbReference type="WBParaSite" id="HDID_0000305601-mRNA-1">
    <property type="protein sequence ID" value="HDID_0000305601-mRNA-1"/>
    <property type="gene ID" value="HDID_0000305601"/>
</dbReference>